<dbReference type="InterPro" id="IPR027806">
    <property type="entry name" value="HARBI1_dom"/>
</dbReference>
<dbReference type="EMBL" id="BQXS01011642">
    <property type="protein sequence ID" value="GKT14999.1"/>
    <property type="molecule type" value="Genomic_DNA"/>
</dbReference>
<accession>A0ABQ5JSL8</accession>
<feature type="region of interest" description="Disordered" evidence="3">
    <location>
        <begin position="230"/>
        <end position="254"/>
    </location>
</feature>
<evidence type="ECO:0000256" key="2">
    <source>
        <dbReference type="ARBA" id="ARBA00022723"/>
    </source>
</evidence>
<proteinExistence type="predicted"/>
<feature type="compositionally biased region" description="Low complexity" evidence="3">
    <location>
        <begin position="241"/>
        <end position="254"/>
    </location>
</feature>
<evidence type="ECO:0000256" key="3">
    <source>
        <dbReference type="SAM" id="MobiDB-lite"/>
    </source>
</evidence>
<protein>
    <recommendedName>
        <fullName evidence="4">DDE Tnp4 domain-containing protein</fullName>
    </recommendedName>
</protein>
<keyword evidence="6" id="KW-1185">Reference proteome</keyword>
<comment type="caution">
    <text evidence="5">The sequence shown here is derived from an EMBL/GenBank/DDBJ whole genome shotgun (WGS) entry which is preliminary data.</text>
</comment>
<organism evidence="5 6">
    <name type="scientific">Aduncisulcus paluster</name>
    <dbReference type="NCBI Taxonomy" id="2918883"/>
    <lineage>
        <taxon>Eukaryota</taxon>
        <taxon>Metamonada</taxon>
        <taxon>Carpediemonas-like organisms</taxon>
        <taxon>Aduncisulcus</taxon>
    </lineage>
</organism>
<dbReference type="Pfam" id="PF13359">
    <property type="entry name" value="DDE_Tnp_4"/>
    <property type="match status" value="1"/>
</dbReference>
<feature type="region of interest" description="Disordered" evidence="3">
    <location>
        <begin position="20"/>
        <end position="39"/>
    </location>
</feature>
<evidence type="ECO:0000313" key="6">
    <source>
        <dbReference type="Proteomes" id="UP001057375"/>
    </source>
</evidence>
<evidence type="ECO:0000256" key="1">
    <source>
        <dbReference type="ARBA" id="ARBA00001968"/>
    </source>
</evidence>
<gene>
    <name evidence="5" type="ORF">ADUPG1_010598</name>
</gene>
<dbReference type="Proteomes" id="UP001057375">
    <property type="component" value="Unassembled WGS sequence"/>
</dbReference>
<feature type="domain" description="DDE Tnp4" evidence="4">
    <location>
        <begin position="79"/>
        <end position="199"/>
    </location>
</feature>
<comment type="cofactor">
    <cofactor evidence="1">
        <name>a divalent metal cation</name>
        <dbReference type="ChEBI" id="CHEBI:60240"/>
    </cofactor>
</comment>
<reference evidence="5" key="1">
    <citation type="submission" date="2022-03" db="EMBL/GenBank/DDBJ databases">
        <title>Draft genome sequence of Aduncisulcus paluster, a free-living microaerophilic Fornicata.</title>
        <authorList>
            <person name="Yuyama I."/>
            <person name="Kume K."/>
            <person name="Tamura T."/>
            <person name="Inagaki Y."/>
            <person name="Hashimoto T."/>
        </authorList>
    </citation>
    <scope>NUCLEOTIDE SEQUENCE</scope>
    <source>
        <strain evidence="5">NY0171</strain>
    </source>
</reference>
<sequence>MARAIENLATKLDTVSSVKPSVTLEDHKPNPSAAESAKEESSLQFDVLLSSSDVIDDEKSQTKVKIISDTGTRTRDQPVEPKINFSIVHSGYPASLHDKRLFDLTAGEISPYFMGYQMLGDSAYEGCQRGPNPVDMLVSLHSATSEAERTEFHQRSQDRLIVEQYFGRLKSVWKILQGRYGFGGDTYADLFVLCCSLTNMLVTRQPLRKMDATKYRLFMTRQWYDLGGSASGEDASGVSGGSSPSLLSQTNSSP</sequence>
<name>A0ABQ5JSL8_9EUKA</name>
<evidence type="ECO:0000313" key="5">
    <source>
        <dbReference type="EMBL" id="GKT14999.1"/>
    </source>
</evidence>
<keyword evidence="2" id="KW-0479">Metal-binding</keyword>
<evidence type="ECO:0000259" key="4">
    <source>
        <dbReference type="Pfam" id="PF13359"/>
    </source>
</evidence>